<feature type="region of interest" description="Disordered" evidence="1">
    <location>
        <begin position="85"/>
        <end position="112"/>
    </location>
</feature>
<dbReference type="KEGG" id="mcab:HXZ27_20665"/>
<dbReference type="EMBL" id="CP058322">
    <property type="protein sequence ID" value="QLD26322.1"/>
    <property type="molecule type" value="Genomic_DNA"/>
</dbReference>
<name>A0A7H8XR22_9ACTN</name>
<reference evidence="2 3" key="1">
    <citation type="submission" date="2020-07" db="EMBL/GenBank/DDBJ databases">
        <title>A bifunctional nitrone conjugated secondary metabolite targeting the ribosome.</title>
        <authorList>
            <person name="Limbrick E.M."/>
            <person name="Graf M."/>
            <person name="Derewacz D.K."/>
            <person name="Nguyen F."/>
            <person name="Spraggins J.M."/>
            <person name="Wieland M."/>
            <person name="Ynigez-Gutierrez A.E."/>
            <person name="Reisman B.J."/>
            <person name="Zinshteyn B."/>
            <person name="McCulloch K."/>
            <person name="Iverson T.M."/>
            <person name="Green R."/>
            <person name="Wilson D.N."/>
            <person name="Bachmann B.O."/>
        </authorList>
    </citation>
    <scope>NUCLEOTIDE SEQUENCE [LARGE SCALE GENOMIC DNA]</scope>
    <source>
        <strain evidence="3">aurantiaca</strain>
    </source>
</reference>
<protein>
    <submittedName>
        <fullName evidence="2">Uncharacterized protein</fullName>
    </submittedName>
</protein>
<accession>A0A7H8XR22</accession>
<evidence type="ECO:0000313" key="2">
    <source>
        <dbReference type="EMBL" id="QLD26322.1"/>
    </source>
</evidence>
<evidence type="ECO:0000256" key="1">
    <source>
        <dbReference type="SAM" id="MobiDB-lite"/>
    </source>
</evidence>
<gene>
    <name evidence="2" type="ORF">HXZ27_20665</name>
</gene>
<dbReference type="Proteomes" id="UP000509335">
    <property type="component" value="Chromosome"/>
</dbReference>
<proteinExistence type="predicted"/>
<dbReference type="AlphaFoldDB" id="A0A7H8XR22"/>
<sequence>MAARIGRPGGLALLAGRGRRLGRSRQRPGLRRRRLGRRLREALRWAGRRWHGPGRLRRALRRAVGLVGRLRGALRQAVRRLRRDLPRAGRLGGPGATPRLRRAGPRAVDRSRTRRTRFAAARRTLPRRRVGLAGWRGLSRLAAVRPQLAALPLGGAQVVDPAELLAGHRLLGLAVGSAPAPPAPLGARLAPLLGAVLRSLRTTGSHC</sequence>
<organism evidence="2 3">
    <name type="scientific">Micromonospora carbonacea</name>
    <dbReference type="NCBI Taxonomy" id="47853"/>
    <lineage>
        <taxon>Bacteria</taxon>
        <taxon>Bacillati</taxon>
        <taxon>Actinomycetota</taxon>
        <taxon>Actinomycetes</taxon>
        <taxon>Micromonosporales</taxon>
        <taxon>Micromonosporaceae</taxon>
        <taxon>Micromonospora</taxon>
    </lineage>
</organism>
<evidence type="ECO:0000313" key="3">
    <source>
        <dbReference type="Proteomes" id="UP000509335"/>
    </source>
</evidence>